<comment type="caution">
    <text evidence="1">The sequence shown here is derived from an EMBL/GenBank/DDBJ whole genome shotgun (WGS) entry which is preliminary data.</text>
</comment>
<accession>A0ACC0BCU2</accession>
<reference evidence="2" key="1">
    <citation type="journal article" date="2023" name="Nat. Plants">
        <title>Single-cell RNA sequencing provides a high-resolution roadmap for understanding the multicellular compartmentation of specialized metabolism.</title>
        <authorList>
            <person name="Sun S."/>
            <person name="Shen X."/>
            <person name="Li Y."/>
            <person name="Li Y."/>
            <person name="Wang S."/>
            <person name="Li R."/>
            <person name="Zhang H."/>
            <person name="Shen G."/>
            <person name="Guo B."/>
            <person name="Wei J."/>
            <person name="Xu J."/>
            <person name="St-Pierre B."/>
            <person name="Chen S."/>
            <person name="Sun C."/>
        </authorList>
    </citation>
    <scope>NUCLEOTIDE SEQUENCE [LARGE SCALE GENOMIC DNA]</scope>
</reference>
<sequence>MLRSLLHGVRQVRTAWADGPEFITQCPIRPGSSYTYRFTIQGQEGTLWWHAHSSWLRATVYGALIIRPKEGDSYPFPKPRRETPLLLGEWWDANPIDVVREATRTGASPNVSDAYTINGQPGDLYNCSSQDTTIVPIDSGETNLLRVINSALNQQLFFTVANHKLTVVGADASYVKPFTTTVLMLGPGQTTDVLISANQPPARYYMAARAYASAQGAPFDNTTTTAILDYKSAPCPAKKGTSIKPILPILPAYNDTATATAFTKSFKSLNKARVPTEIDENLFITVGLGLDRCPPGTRPRNCQGPINGTRFTASMNNESFALPSNFSLLQAHHQGIPGVYTTDFPSVPKVKFDYTGNVSQSLWNPVHGTKVYKLKYGARVQIVLQGTSIFTAENHPIHLHGYDFYILAEGFGNFNPNTDTAKFNLVDPPMRNTASVPVKGWSVIRFVADNPVNLLSRPMSTSRATTSKSLLNKGSKASVSEQGSSPHLDVKIVHPQDNLGFGDWLYIVGDCSIQFPNVNEAESVNCIIRLRILHSYNLRDEEQICEPIVVSHHFEIRYGPHGAISFVFLFYVLHIDNLIVKNCFDISDDIRDTRMALLDQASNLSPMPFDFTRKRKSRRRDGTKNVAETLAKWKEYNEKLDALDGGKPARKVPAKGSKKGCMKGKGGPENSHCKYRGVRQRTWGKWVAEIREPNRGSRLWLGTFRNAIEAALAYDEAARAMYGPCARLNLPNYRASEESSSLPTTSGSDTTTASGISEVSVYEDKKFTPVVSGLKQDDKGESLESADSKPQLLVDAGTPMSAVKEEPKEYQVMDSQSEGQFGDEEPPSKLVCKEVDFGQDQAVVPAVKNAEEMGGEMGGDILKGCSLSEMFDVDELLSVLDSTPLHASDFQHGMGNGNVKAEAAYNYAPSWDSAFQLQNQDPKLGSQQHMEQTPPEINSGLDFLQPGRQEDSYFTLGDLDFLDLGAELGL</sequence>
<proteinExistence type="predicted"/>
<evidence type="ECO:0000313" key="1">
    <source>
        <dbReference type="EMBL" id="KAI5670434.1"/>
    </source>
</evidence>
<dbReference type="EMBL" id="CM044703">
    <property type="protein sequence ID" value="KAI5670434.1"/>
    <property type="molecule type" value="Genomic_DNA"/>
</dbReference>
<organism evidence="1 2">
    <name type="scientific">Catharanthus roseus</name>
    <name type="common">Madagascar periwinkle</name>
    <name type="synonym">Vinca rosea</name>
    <dbReference type="NCBI Taxonomy" id="4058"/>
    <lineage>
        <taxon>Eukaryota</taxon>
        <taxon>Viridiplantae</taxon>
        <taxon>Streptophyta</taxon>
        <taxon>Embryophyta</taxon>
        <taxon>Tracheophyta</taxon>
        <taxon>Spermatophyta</taxon>
        <taxon>Magnoliopsida</taxon>
        <taxon>eudicotyledons</taxon>
        <taxon>Gunneridae</taxon>
        <taxon>Pentapetalae</taxon>
        <taxon>asterids</taxon>
        <taxon>lamiids</taxon>
        <taxon>Gentianales</taxon>
        <taxon>Apocynaceae</taxon>
        <taxon>Rauvolfioideae</taxon>
        <taxon>Vinceae</taxon>
        <taxon>Catharanthinae</taxon>
        <taxon>Catharanthus</taxon>
    </lineage>
</organism>
<evidence type="ECO:0000313" key="2">
    <source>
        <dbReference type="Proteomes" id="UP001060085"/>
    </source>
</evidence>
<gene>
    <name evidence="1" type="ORF">M9H77_10798</name>
</gene>
<name>A0ACC0BCU2_CATRO</name>
<protein>
    <submittedName>
        <fullName evidence="1">Uncharacterized protein</fullName>
    </submittedName>
</protein>
<dbReference type="Proteomes" id="UP001060085">
    <property type="component" value="Linkage Group LG03"/>
</dbReference>
<keyword evidence="2" id="KW-1185">Reference proteome</keyword>